<dbReference type="Proteomes" id="UP000191133">
    <property type="component" value="Unassembled WGS sequence"/>
</dbReference>
<feature type="domain" description="Band 7" evidence="3">
    <location>
        <begin position="62"/>
        <end position="226"/>
    </location>
</feature>
<keyword evidence="2" id="KW-0812">Transmembrane</keyword>
<gene>
    <name evidence="4" type="ORF">SAMN04488690_1997</name>
</gene>
<keyword evidence="2" id="KW-1133">Transmembrane helix</keyword>
<name>A0A1W1GY54_9GAMM</name>
<keyword evidence="2" id="KW-0472">Membrane</keyword>
<accession>A0A1W1GY54</accession>
<dbReference type="EMBL" id="FWEU01000002">
    <property type="protein sequence ID" value="SLM24276.1"/>
    <property type="molecule type" value="Genomic_DNA"/>
</dbReference>
<feature type="transmembrane region" description="Helical" evidence="2">
    <location>
        <begin position="45"/>
        <end position="67"/>
    </location>
</feature>
<dbReference type="AlphaFoldDB" id="A0A1W1GY54"/>
<dbReference type="PANTHER" id="PTHR43446">
    <property type="entry name" value="MEMBRANE PROTEIN-RELATED"/>
    <property type="match status" value="1"/>
</dbReference>
<dbReference type="GO" id="GO:0016020">
    <property type="term" value="C:membrane"/>
    <property type="evidence" value="ECO:0007669"/>
    <property type="project" value="UniProtKB-SubCell"/>
</dbReference>
<dbReference type="PANTHER" id="PTHR43446:SF1">
    <property type="entry name" value="BAND 7 DOMAIN-CONTAINING PROTEIN"/>
    <property type="match status" value="1"/>
</dbReference>
<organism evidence="4 5">
    <name type="scientific">Stenotrophomonas indicatrix</name>
    <dbReference type="NCBI Taxonomy" id="2045451"/>
    <lineage>
        <taxon>Bacteria</taxon>
        <taxon>Pseudomonadati</taxon>
        <taxon>Pseudomonadota</taxon>
        <taxon>Gammaproteobacteria</taxon>
        <taxon>Lysobacterales</taxon>
        <taxon>Lysobacteraceae</taxon>
        <taxon>Stenotrophomonas</taxon>
    </lineage>
</organism>
<evidence type="ECO:0000256" key="1">
    <source>
        <dbReference type="ARBA" id="ARBA00004167"/>
    </source>
</evidence>
<dbReference type="SMART" id="SM00244">
    <property type="entry name" value="PHB"/>
    <property type="match status" value="1"/>
</dbReference>
<evidence type="ECO:0000313" key="5">
    <source>
        <dbReference type="Proteomes" id="UP000191133"/>
    </source>
</evidence>
<reference evidence="5" key="1">
    <citation type="submission" date="2016-10" db="EMBL/GenBank/DDBJ databases">
        <authorList>
            <person name="Varghese N."/>
        </authorList>
    </citation>
    <scope>NUCLEOTIDE SEQUENCE [LARGE SCALE GENOMIC DNA]</scope>
    <source>
        <strain evidence="5">92MFCol6.1</strain>
    </source>
</reference>
<protein>
    <submittedName>
        <fullName evidence="4">SPFH domain / Band 7 family protein</fullName>
    </submittedName>
</protein>
<evidence type="ECO:0000259" key="3">
    <source>
        <dbReference type="SMART" id="SM00244"/>
    </source>
</evidence>
<dbReference type="InterPro" id="IPR036013">
    <property type="entry name" value="Band_7/SPFH_dom_sf"/>
</dbReference>
<dbReference type="InterPro" id="IPR001107">
    <property type="entry name" value="Band_7"/>
</dbReference>
<dbReference type="Gene3D" id="3.30.479.30">
    <property type="entry name" value="Band 7 domain"/>
    <property type="match status" value="1"/>
</dbReference>
<comment type="subcellular location">
    <subcellularLocation>
        <location evidence="1">Membrane</location>
        <topology evidence="1">Single-pass membrane protein</topology>
    </subcellularLocation>
</comment>
<dbReference type="RefSeq" id="WP_025873866.1">
    <property type="nucleotide sequence ID" value="NZ_CBXW010000001.1"/>
</dbReference>
<evidence type="ECO:0000313" key="4">
    <source>
        <dbReference type="EMBL" id="SLM24276.1"/>
    </source>
</evidence>
<dbReference type="Pfam" id="PF01145">
    <property type="entry name" value="Band_7"/>
    <property type="match status" value="1"/>
</dbReference>
<proteinExistence type="predicted"/>
<evidence type="ECO:0000256" key="2">
    <source>
        <dbReference type="SAM" id="Phobius"/>
    </source>
</evidence>
<dbReference type="CDD" id="cd03402">
    <property type="entry name" value="SPFH_like_u2"/>
    <property type="match status" value="1"/>
</dbReference>
<dbReference type="SUPFAM" id="SSF117892">
    <property type="entry name" value="Band 7/SPFH domain"/>
    <property type="match status" value="1"/>
</dbReference>
<sequence length="293" mass="31178">MKEKSLSSLNGLGALAGSLVVALAGGALFVAGVAAKASTGSPNVLLILAGLLIAALALVALAGLYTVQPNQAAVVSLFGKYVGTVKDNGLRWNNPFFSKRRVSQRVRNFESGKLKVNELDGSPIEIAAVIVWQVVDASEAVYNVDDYESFVHIQSESALRAMATSYPYDQHEDGQLALRSHASEISQHLKNELAERLADAGVQVIDARISHLAYAAEIAQAMLQRQQANAVIAARTRIVAGAVGMVEMALAELQKNGVVQLDEERKAHMVSNLLTVLCSDRGTQPVVNTGSLY</sequence>